<evidence type="ECO:0000256" key="2">
    <source>
        <dbReference type="ARBA" id="ARBA00022747"/>
    </source>
</evidence>
<evidence type="ECO:0000259" key="4">
    <source>
        <dbReference type="Pfam" id="PF01420"/>
    </source>
</evidence>
<keyword evidence="2" id="KW-0680">Restriction system</keyword>
<feature type="domain" description="Type I restriction modification DNA specificity" evidence="4">
    <location>
        <begin position="2"/>
        <end position="156"/>
    </location>
</feature>
<protein>
    <recommendedName>
        <fullName evidence="4">Type I restriction modification DNA specificity domain-containing protein</fullName>
    </recommendedName>
</protein>
<dbReference type="EMBL" id="NDYR01000002">
    <property type="protein sequence ID" value="OUT19730.1"/>
    <property type="molecule type" value="Genomic_DNA"/>
</dbReference>
<name>A0A1Y5NFT0_9BACT</name>
<dbReference type="AlphaFoldDB" id="A0A1Y5NFT0"/>
<evidence type="ECO:0000313" key="6">
    <source>
        <dbReference type="Proteomes" id="UP000196534"/>
    </source>
</evidence>
<dbReference type="SUPFAM" id="SSF116734">
    <property type="entry name" value="DNA methylase specificity domain"/>
    <property type="match status" value="2"/>
</dbReference>
<dbReference type="Gene3D" id="3.90.220.20">
    <property type="entry name" value="DNA methylase specificity domains"/>
    <property type="match status" value="2"/>
</dbReference>
<evidence type="ECO:0000256" key="1">
    <source>
        <dbReference type="ARBA" id="ARBA00010923"/>
    </source>
</evidence>
<dbReference type="Proteomes" id="UP000196534">
    <property type="component" value="Unassembled WGS sequence"/>
</dbReference>
<accession>A0A1Y5NFT0</accession>
<keyword evidence="3" id="KW-0238">DNA-binding</keyword>
<dbReference type="REBASE" id="207989">
    <property type="entry name" value="S.Cco20594ORF455P"/>
</dbReference>
<evidence type="ECO:0000256" key="3">
    <source>
        <dbReference type="ARBA" id="ARBA00023125"/>
    </source>
</evidence>
<proteinExistence type="inferred from homology"/>
<dbReference type="RefSeq" id="WP_087585473.1">
    <property type="nucleotide sequence ID" value="NZ_CABMKP010000002.1"/>
</dbReference>
<organism evidence="5 6">
    <name type="scientific">Campylobacter concisus</name>
    <dbReference type="NCBI Taxonomy" id="199"/>
    <lineage>
        <taxon>Bacteria</taxon>
        <taxon>Pseudomonadati</taxon>
        <taxon>Campylobacterota</taxon>
        <taxon>Epsilonproteobacteria</taxon>
        <taxon>Campylobacterales</taxon>
        <taxon>Campylobacteraceae</taxon>
        <taxon>Campylobacter</taxon>
    </lineage>
</organism>
<dbReference type="Pfam" id="PF01420">
    <property type="entry name" value="Methylase_S"/>
    <property type="match status" value="2"/>
</dbReference>
<dbReference type="InterPro" id="IPR000055">
    <property type="entry name" value="Restrct_endonuc_typeI_TRD"/>
</dbReference>
<gene>
    <name evidence="5" type="ORF">B9N61_00460</name>
</gene>
<dbReference type="GO" id="GO:0009307">
    <property type="term" value="P:DNA restriction-modification system"/>
    <property type="evidence" value="ECO:0007669"/>
    <property type="project" value="UniProtKB-KW"/>
</dbReference>
<feature type="domain" description="Type I restriction modification DNA specificity" evidence="4">
    <location>
        <begin position="211"/>
        <end position="365"/>
    </location>
</feature>
<evidence type="ECO:0000313" key="5">
    <source>
        <dbReference type="EMBL" id="OUT19730.1"/>
    </source>
</evidence>
<comment type="caution">
    <text evidence="5">The sequence shown here is derived from an EMBL/GenBank/DDBJ whole genome shotgun (WGS) entry which is preliminary data.</text>
</comment>
<dbReference type="GO" id="GO:0003677">
    <property type="term" value="F:DNA binding"/>
    <property type="evidence" value="ECO:0007669"/>
    <property type="project" value="UniProtKB-KW"/>
</dbReference>
<comment type="similarity">
    <text evidence="1">Belongs to the type-I restriction system S methylase family.</text>
</comment>
<reference evidence="5 6" key="1">
    <citation type="submission" date="2017-04" db="EMBL/GenBank/DDBJ databases">
        <title>Complete genome of Campylobacter concisus ATCC 33237T and draft genomes for an additional eight well characterized C. concisus strains.</title>
        <authorList>
            <person name="Cornelius A.J."/>
            <person name="Miller W.G."/>
            <person name="Lastovica A.J."/>
            <person name="On S.L."/>
            <person name="French N.P."/>
            <person name="Vandenberg O."/>
            <person name="Biggs P.J."/>
        </authorList>
    </citation>
    <scope>NUCLEOTIDE SEQUENCE [LARGE SCALE GENOMIC DNA]</scope>
    <source>
        <strain evidence="5 6">Lasto205.94</strain>
    </source>
</reference>
<sequence>MQKFENFKFKEIFEHIMQGKRLKISDHIIGNTPFVMAGYVNSGICDYISNSEARRFPANSITIDIFGNCFYRSYEFAAGDDVGVFWSDKEINSKAMMYICAVIGKSLSSKFDFGNKLRASQTYDFEIPLPIIKSKEIDFDFMENYITNIEAKIQKLILYHSVLALRERERERESKSRGDFNLIFSEDSSISNFIKEAIMQIANSLFDKLGVKWGEFKLVDLFKILLAKGDLQAKKLEVGDNILISSGNFNNGVVAYVQDCDEFSEKFGANSLTIDMFGKCFYQPKPFYAVSHGRVNVLEPKIKLNIYVGFFIAAILNKTLENRYSFNKMCSQTALKAENIQLPLNEFDKPNFSLMENFIKDIERNNARKLIDYYKNLTYSKD</sequence>
<dbReference type="InterPro" id="IPR044946">
    <property type="entry name" value="Restrct_endonuc_typeI_TRD_sf"/>
</dbReference>